<proteinExistence type="inferred from homology"/>
<evidence type="ECO:0000256" key="7">
    <source>
        <dbReference type="RuleBase" id="RU363059"/>
    </source>
</evidence>
<evidence type="ECO:0000313" key="9">
    <source>
        <dbReference type="Proteomes" id="UP000245768"/>
    </source>
</evidence>
<evidence type="ECO:0000256" key="4">
    <source>
        <dbReference type="ARBA" id="ARBA00022824"/>
    </source>
</evidence>
<feature type="transmembrane region" description="Helical" evidence="7">
    <location>
        <begin position="12"/>
        <end position="36"/>
    </location>
</feature>
<dbReference type="FunCoup" id="A0A316YM18">
    <property type="interactions" value="172"/>
</dbReference>
<accession>A0A316YM18</accession>
<name>A0A316YM18_9BASI</name>
<dbReference type="PANTHER" id="PTHR11009">
    <property type="entry name" value="DER1-LIKE PROTEIN, DERLIN"/>
    <property type="match status" value="1"/>
</dbReference>
<keyword evidence="3 7" id="KW-0812">Transmembrane</keyword>
<keyword evidence="4 7" id="KW-0256">Endoplasmic reticulum</keyword>
<feature type="transmembrane region" description="Helical" evidence="7">
    <location>
        <begin position="91"/>
        <end position="114"/>
    </location>
</feature>
<keyword evidence="6 7" id="KW-0472">Membrane</keyword>
<comment type="similarity">
    <text evidence="2 7">Belongs to the derlin family.</text>
</comment>
<evidence type="ECO:0000256" key="1">
    <source>
        <dbReference type="ARBA" id="ARBA00004477"/>
    </source>
</evidence>
<dbReference type="OrthoDB" id="1716531at2759"/>
<evidence type="ECO:0000256" key="3">
    <source>
        <dbReference type="ARBA" id="ARBA00022692"/>
    </source>
</evidence>
<keyword evidence="5 7" id="KW-1133">Transmembrane helix</keyword>
<dbReference type="GO" id="GO:0005789">
    <property type="term" value="C:endoplasmic reticulum membrane"/>
    <property type="evidence" value="ECO:0007669"/>
    <property type="project" value="UniProtKB-SubCell"/>
</dbReference>
<dbReference type="STRING" id="215250.A0A316YM18"/>
<evidence type="ECO:0000256" key="2">
    <source>
        <dbReference type="ARBA" id="ARBA00008917"/>
    </source>
</evidence>
<keyword evidence="9" id="KW-1185">Reference proteome</keyword>
<evidence type="ECO:0000256" key="6">
    <source>
        <dbReference type="ARBA" id="ARBA00023136"/>
    </source>
</evidence>
<dbReference type="SUPFAM" id="SSF144091">
    <property type="entry name" value="Rhomboid-like"/>
    <property type="match status" value="1"/>
</dbReference>
<comment type="subcellular location">
    <subcellularLocation>
        <location evidence="1 7">Endoplasmic reticulum membrane</location>
        <topology evidence="1 7">Multi-pass membrane protein</topology>
    </subcellularLocation>
</comment>
<dbReference type="EMBL" id="KZ819636">
    <property type="protein sequence ID" value="PWN89854.1"/>
    <property type="molecule type" value="Genomic_DNA"/>
</dbReference>
<dbReference type="InParanoid" id="A0A316YM18"/>
<dbReference type="GO" id="GO:0006950">
    <property type="term" value="P:response to stress"/>
    <property type="evidence" value="ECO:0007669"/>
    <property type="project" value="UniProtKB-ARBA"/>
</dbReference>
<sequence>MDDLGTIPPITRVWAGSALALALAEYVGLVSSLQLFLSYRLVVGRGQVWRIITSLVYFGPFGVDFLFNLVFTTRYARMLEENHYAGKRADFVWLLVFASTCLVLLSPLATLPFLGSPLGFVLVYIWSRRNRHVRLSLFGVIIITAPYLPWSLVAFSWILSGSIKAVVGDLMGIAVGHAYYFLVDIWPKEVQSGGRNLLATPPLL</sequence>
<dbReference type="Pfam" id="PF04511">
    <property type="entry name" value="DER1"/>
    <property type="match status" value="1"/>
</dbReference>
<gene>
    <name evidence="8" type="ORF">FA10DRAFT_229324</name>
</gene>
<feature type="transmembrane region" description="Helical" evidence="7">
    <location>
        <begin position="135"/>
        <end position="159"/>
    </location>
</feature>
<dbReference type="RefSeq" id="XP_025377052.1">
    <property type="nucleotide sequence ID" value="XM_025518785.1"/>
</dbReference>
<evidence type="ECO:0000313" key="8">
    <source>
        <dbReference type="EMBL" id="PWN89854.1"/>
    </source>
</evidence>
<reference evidence="8" key="1">
    <citation type="journal article" date="2018" name="Mol. Biol. Evol.">
        <title>Broad Genomic Sampling Reveals a Smut Pathogenic Ancestry of the Fungal Clade Ustilaginomycotina.</title>
        <authorList>
            <person name="Kijpornyongpan T."/>
            <person name="Mondo S.J."/>
            <person name="Barry K."/>
            <person name="Sandor L."/>
            <person name="Lee J."/>
            <person name="Lipzen A."/>
            <person name="Pangilinan J."/>
            <person name="LaButti K."/>
            <person name="Hainaut M."/>
            <person name="Henrissat B."/>
            <person name="Grigoriev I.V."/>
            <person name="Spatafora J.W."/>
            <person name="Aime M.C."/>
        </authorList>
    </citation>
    <scope>NUCLEOTIDE SEQUENCE [LARGE SCALE GENOMIC DNA]</scope>
    <source>
        <strain evidence="8">MCA 4198</strain>
    </source>
</reference>
<dbReference type="Proteomes" id="UP000245768">
    <property type="component" value="Unassembled WGS sequence"/>
</dbReference>
<protein>
    <recommendedName>
        <fullName evidence="7">Derlin</fullName>
    </recommendedName>
</protein>
<dbReference type="AlphaFoldDB" id="A0A316YM18"/>
<feature type="transmembrane region" description="Helical" evidence="7">
    <location>
        <begin position="165"/>
        <end position="183"/>
    </location>
</feature>
<organism evidence="8 9">
    <name type="scientific">Acaromyces ingoldii</name>
    <dbReference type="NCBI Taxonomy" id="215250"/>
    <lineage>
        <taxon>Eukaryota</taxon>
        <taxon>Fungi</taxon>
        <taxon>Dikarya</taxon>
        <taxon>Basidiomycota</taxon>
        <taxon>Ustilaginomycotina</taxon>
        <taxon>Exobasidiomycetes</taxon>
        <taxon>Exobasidiales</taxon>
        <taxon>Cryptobasidiaceae</taxon>
        <taxon>Acaromyces</taxon>
    </lineage>
</organism>
<dbReference type="InterPro" id="IPR035952">
    <property type="entry name" value="Rhomboid-like_sf"/>
</dbReference>
<comment type="function">
    <text evidence="7">May be involved in the degradation of misfolded endoplasmic reticulum (ER) luminal proteins.</text>
</comment>
<feature type="transmembrane region" description="Helical" evidence="7">
    <location>
        <begin position="48"/>
        <end position="71"/>
    </location>
</feature>
<evidence type="ECO:0000256" key="5">
    <source>
        <dbReference type="ARBA" id="ARBA00022989"/>
    </source>
</evidence>
<dbReference type="GeneID" id="37040701"/>
<dbReference type="InterPro" id="IPR007599">
    <property type="entry name" value="DER1"/>
</dbReference>